<sequence>MIEKNIKVRISCFWESSDAFQEMVRRFAFGSTRWKNIEFVTDDSYDRLVILTRPYPGFSYDARKALTLLTEPPSSSHVMAHETAAIVPVYLPLPFWREMPDQEISLISGRRIVKTALLSVVASELSEMEGHKRRLEMVCLLDNIINSGLDVWGRPCGLQLLENLHAYRGQLRNKYEALWPFRYHFACENSFVENYYTEKIADPIIAESLCFYDGCTNLESFIDGRAFVRIDVKEPQEAVETIVRSISDNLWARRVRYIRQQKQRLLHQLNPLNIMWMAVNEMDVYKGCLL</sequence>
<dbReference type="EMBL" id="CP051205">
    <property type="protein sequence ID" value="QJB32214.1"/>
    <property type="molecule type" value="Genomic_DNA"/>
</dbReference>
<organism evidence="1 2">
    <name type="scientific">Chitinophaga oryzae</name>
    <dbReference type="NCBI Taxonomy" id="2725414"/>
    <lineage>
        <taxon>Bacteria</taxon>
        <taxon>Pseudomonadati</taxon>
        <taxon>Bacteroidota</taxon>
        <taxon>Chitinophagia</taxon>
        <taxon>Chitinophagales</taxon>
        <taxon>Chitinophagaceae</taxon>
        <taxon>Chitinophaga</taxon>
    </lineage>
</organism>
<dbReference type="SUPFAM" id="SSF53756">
    <property type="entry name" value="UDP-Glycosyltransferase/glycogen phosphorylase"/>
    <property type="match status" value="1"/>
</dbReference>
<evidence type="ECO:0000313" key="2">
    <source>
        <dbReference type="Proteomes" id="UP000502421"/>
    </source>
</evidence>
<evidence type="ECO:0008006" key="3">
    <source>
        <dbReference type="Google" id="ProtNLM"/>
    </source>
</evidence>
<accession>A0AAE6ZI48</accession>
<proteinExistence type="predicted"/>
<dbReference type="RefSeq" id="WP_168804464.1">
    <property type="nucleotide sequence ID" value="NZ_CP051205.1"/>
</dbReference>
<dbReference type="Proteomes" id="UP000502421">
    <property type="component" value="Chromosome"/>
</dbReference>
<protein>
    <recommendedName>
        <fullName evidence="3">Glycosyltransferase family 10 (Fucosyltransferase) C-term</fullName>
    </recommendedName>
</protein>
<dbReference type="Gene3D" id="3.40.50.11660">
    <property type="entry name" value="Glycosyl transferase family 10, C-terminal domain"/>
    <property type="match status" value="1"/>
</dbReference>
<evidence type="ECO:0000313" key="1">
    <source>
        <dbReference type="EMBL" id="QJB32214.1"/>
    </source>
</evidence>
<gene>
    <name evidence="1" type="ORF">HF329_13115</name>
</gene>
<dbReference type="AlphaFoldDB" id="A0AAE6ZI48"/>
<reference evidence="2" key="1">
    <citation type="submission" date="2020-04" db="EMBL/GenBank/DDBJ databases">
        <authorList>
            <person name="Kittiwongwattana C."/>
        </authorList>
    </citation>
    <scope>NUCLEOTIDE SEQUENCE [LARGE SCALE GENOMIC DNA]</scope>
    <source>
        <strain evidence="2">1310</strain>
    </source>
</reference>
<dbReference type="InterPro" id="IPR038577">
    <property type="entry name" value="GT10-like_C_sf"/>
</dbReference>
<name>A0AAE6ZI48_9BACT</name>
<dbReference type="KEGG" id="coy:HF329_13115"/>